<evidence type="ECO:0000313" key="2">
    <source>
        <dbReference type="EMBL" id="KKK56352.1"/>
    </source>
</evidence>
<organism evidence="2">
    <name type="scientific">marine sediment metagenome</name>
    <dbReference type="NCBI Taxonomy" id="412755"/>
    <lineage>
        <taxon>unclassified sequences</taxon>
        <taxon>metagenomes</taxon>
        <taxon>ecological metagenomes</taxon>
    </lineage>
</organism>
<reference evidence="2" key="1">
    <citation type="journal article" date="2015" name="Nature">
        <title>Complex archaea that bridge the gap between prokaryotes and eukaryotes.</title>
        <authorList>
            <person name="Spang A."/>
            <person name="Saw J.H."/>
            <person name="Jorgensen S.L."/>
            <person name="Zaremba-Niedzwiedzka K."/>
            <person name="Martijn J."/>
            <person name="Lind A.E."/>
            <person name="van Eijk R."/>
            <person name="Schleper C."/>
            <person name="Guy L."/>
            <person name="Ettema T.J."/>
        </authorList>
    </citation>
    <scope>NUCLEOTIDE SEQUENCE</scope>
</reference>
<keyword evidence="1" id="KW-0812">Transmembrane</keyword>
<feature type="transmembrane region" description="Helical" evidence="1">
    <location>
        <begin position="174"/>
        <end position="192"/>
    </location>
</feature>
<proteinExistence type="predicted"/>
<dbReference type="AlphaFoldDB" id="A0A0F8WHP2"/>
<gene>
    <name evidence="2" type="ORF">LCGC14_3065400</name>
</gene>
<keyword evidence="1" id="KW-1133">Transmembrane helix</keyword>
<keyword evidence="1" id="KW-0472">Membrane</keyword>
<comment type="caution">
    <text evidence="2">The sequence shown here is derived from an EMBL/GenBank/DDBJ whole genome shotgun (WGS) entry which is preliminary data.</text>
</comment>
<name>A0A0F8WHP2_9ZZZZ</name>
<feature type="non-terminal residue" evidence="2">
    <location>
        <position position="1"/>
    </location>
</feature>
<accession>A0A0F8WHP2</accession>
<sequence>VKQGAILKELMLTIKQSLKFLYSFGHSLLNQPRMMLTSRHSFKVTRSVIVSDSVQVVNYPINREWFLMVLLPYENMLHYHTAFCCSWMFRIFDIDITLFINLPTPVIIENATPLTFGTVARLVLMVQYSPTISAILFNRFFRLAIAVSTYLTSIVARLTTNFTRVLMLLPPKPSSIYTCTILLMALFAYLATVRARFTANGTGMFPTFVVKFLLCEHRFISLRHTLLYHNSLDIAREYV</sequence>
<evidence type="ECO:0000256" key="1">
    <source>
        <dbReference type="SAM" id="Phobius"/>
    </source>
</evidence>
<protein>
    <submittedName>
        <fullName evidence="2">Uncharacterized protein</fullName>
    </submittedName>
</protein>
<dbReference type="EMBL" id="LAZR01065036">
    <property type="protein sequence ID" value="KKK56352.1"/>
    <property type="molecule type" value="Genomic_DNA"/>
</dbReference>
<feature type="transmembrane region" description="Helical" evidence="1">
    <location>
        <begin position="140"/>
        <end position="159"/>
    </location>
</feature>